<evidence type="ECO:0000256" key="1">
    <source>
        <dbReference type="SAM" id="MobiDB-lite"/>
    </source>
</evidence>
<feature type="compositionally biased region" description="Low complexity" evidence="1">
    <location>
        <begin position="102"/>
        <end position="119"/>
    </location>
</feature>
<reference evidence="2" key="1">
    <citation type="submission" date="2021-02" db="EMBL/GenBank/DDBJ databases">
        <authorList>
            <person name="Palmer J.M."/>
        </authorList>
    </citation>
    <scope>NUCLEOTIDE SEQUENCE</scope>
    <source>
        <strain evidence="2">SCRP23</strain>
    </source>
</reference>
<dbReference type="EMBL" id="JAGDFL010000213">
    <property type="protein sequence ID" value="KAG7395313.1"/>
    <property type="molecule type" value="Genomic_DNA"/>
</dbReference>
<gene>
    <name evidence="2" type="ORF">PHYBOEH_003934</name>
</gene>
<evidence type="ECO:0000313" key="3">
    <source>
        <dbReference type="Proteomes" id="UP000693981"/>
    </source>
</evidence>
<comment type="caution">
    <text evidence="2">The sequence shown here is derived from an EMBL/GenBank/DDBJ whole genome shotgun (WGS) entry which is preliminary data.</text>
</comment>
<accession>A0A8T1WTV3</accession>
<proteinExistence type="predicted"/>
<keyword evidence="3" id="KW-1185">Reference proteome</keyword>
<feature type="region of interest" description="Disordered" evidence="1">
    <location>
        <begin position="1"/>
        <end position="133"/>
    </location>
</feature>
<dbReference type="AlphaFoldDB" id="A0A8T1WTV3"/>
<name>A0A8T1WTV3_9STRA</name>
<feature type="compositionally biased region" description="Polar residues" evidence="1">
    <location>
        <begin position="50"/>
        <end position="79"/>
    </location>
</feature>
<organism evidence="2 3">
    <name type="scientific">Phytophthora boehmeriae</name>
    <dbReference type="NCBI Taxonomy" id="109152"/>
    <lineage>
        <taxon>Eukaryota</taxon>
        <taxon>Sar</taxon>
        <taxon>Stramenopiles</taxon>
        <taxon>Oomycota</taxon>
        <taxon>Peronosporomycetes</taxon>
        <taxon>Peronosporales</taxon>
        <taxon>Peronosporaceae</taxon>
        <taxon>Phytophthora</taxon>
    </lineage>
</organism>
<protein>
    <submittedName>
        <fullName evidence="2">Uncharacterized protein</fullName>
    </submittedName>
</protein>
<evidence type="ECO:0000313" key="2">
    <source>
        <dbReference type="EMBL" id="KAG7395313.1"/>
    </source>
</evidence>
<sequence length="206" mass="21336">MGNKSSVPYATPYSRPSGSLSSASAVSRTTNPNYGAPSPAERGMLYGKTKNITPAPTPSALYSKQSKSKTTAPTPKSLYSKTTPNSTPVPTPSSLYSKKTKGSAGRGFLRSSFSRSGASIGQPSPYGMSGASASSAQSRTTVMSNATVAQMAMTSCVKCRMPFGDSTAAFCRDCGHPRPAGSVPVIATVHRVNEDRSSFGKLAVAF</sequence>
<feature type="compositionally biased region" description="Low complexity" evidence="1">
    <location>
        <begin position="80"/>
        <end position="94"/>
    </location>
</feature>
<dbReference type="Proteomes" id="UP000693981">
    <property type="component" value="Unassembled WGS sequence"/>
</dbReference>
<feature type="compositionally biased region" description="Low complexity" evidence="1">
    <location>
        <begin position="14"/>
        <end position="28"/>
    </location>
</feature>
<dbReference type="OrthoDB" id="119222at2759"/>